<dbReference type="InterPro" id="IPR011990">
    <property type="entry name" value="TPR-like_helical_dom_sf"/>
</dbReference>
<dbReference type="RefSeq" id="WP_086382982.1">
    <property type="nucleotide sequence ID" value="NZ_NBTY01000161.1"/>
</dbReference>
<dbReference type="Pfam" id="PF01075">
    <property type="entry name" value="Glyco_transf_9"/>
    <property type="match status" value="1"/>
</dbReference>
<dbReference type="AlphaFoldDB" id="A0A242MCB8"/>
<dbReference type="InterPro" id="IPR052943">
    <property type="entry name" value="TMTC_O-mannosyl-trnsfr"/>
</dbReference>
<protein>
    <submittedName>
        <fullName evidence="2">TPR protein</fullName>
    </submittedName>
</protein>
<evidence type="ECO:0000313" key="2">
    <source>
        <dbReference type="EMBL" id="OTP68830.1"/>
    </source>
</evidence>
<feature type="repeat" description="TPR" evidence="1">
    <location>
        <begin position="38"/>
        <end position="71"/>
    </location>
</feature>
<comment type="caution">
    <text evidence="2">The sequence shown here is derived from an EMBL/GenBank/DDBJ whole genome shotgun (WGS) entry which is preliminary data.</text>
</comment>
<dbReference type="PANTHER" id="PTHR44809">
    <property type="match status" value="1"/>
</dbReference>
<name>A0A242MCB8_CABSO</name>
<evidence type="ECO:0000256" key="1">
    <source>
        <dbReference type="PROSITE-ProRule" id="PRU00339"/>
    </source>
</evidence>
<keyword evidence="1" id="KW-0802">TPR repeat</keyword>
<dbReference type="PANTHER" id="PTHR44809:SF1">
    <property type="entry name" value="PROTEIN O-MANNOSYL-TRANSFERASE TMTC1"/>
    <property type="match status" value="1"/>
</dbReference>
<dbReference type="Pfam" id="PF13424">
    <property type="entry name" value="TPR_12"/>
    <property type="match status" value="1"/>
</dbReference>
<dbReference type="Proteomes" id="UP000194546">
    <property type="component" value="Unassembled WGS sequence"/>
</dbReference>
<dbReference type="SUPFAM" id="SSF53756">
    <property type="entry name" value="UDP-Glycosyltransferase/glycogen phosphorylase"/>
    <property type="match status" value="1"/>
</dbReference>
<dbReference type="Gene3D" id="3.40.50.2000">
    <property type="entry name" value="Glycogen Phosphorylase B"/>
    <property type="match status" value="1"/>
</dbReference>
<reference evidence="2 3" key="1">
    <citation type="submission" date="2017-03" db="EMBL/GenBank/DDBJ databases">
        <title>Genome analysis of strain PAMC 26510.</title>
        <authorList>
            <person name="Oh H.-M."/>
            <person name="Yang J.-A."/>
        </authorList>
    </citation>
    <scope>NUCLEOTIDE SEQUENCE [LARGE SCALE GENOMIC DNA]</scope>
    <source>
        <strain evidence="2 3">PAMC 26510</strain>
    </source>
</reference>
<sequence length="458" mass="50777">MQDEQNTLHAAFTAHQRGDYALAEEQYKAILEINKQSIAALTNYGVLLAQLKRSAKARAHFEAALKITPNDVGLLNNLGRLTLDQGDIEAAEKLFRKAFARNKTDVTTLGHIGLIKSCLSDLADAEKWYRRALEIDESADWVSYNLSVNLLAQGRFDEGWPLHEARFSKRWDARPVNAPELPFPPWRGENLVGKSILVIGEQGLGDEIQTVRYAASLAAAGASKVTWACKPTLVSLFASIGEVDFLPLSPGMSVNRHDYWVLSMSLPYRFHTAVSTIPETVNPYLRAPTIRTGVIPQSDTLLKIGLVWKGSKQLKNDINRSASLVDFKLLLELSSIKAVHFFSLQKGEGESDAREADGRGELVDLSGELHDFANTAALINQLDLIITVDTAVAHLAGALGKPVWIMLPHFGTDWRWMTKSETSALYPSARLFRQPRPGRDWSSVIAQMRRELISRPGA</sequence>
<accession>A0A242MCB8</accession>
<dbReference type="GO" id="GO:0016757">
    <property type="term" value="F:glycosyltransferase activity"/>
    <property type="evidence" value="ECO:0007669"/>
    <property type="project" value="InterPro"/>
</dbReference>
<evidence type="ECO:0000313" key="3">
    <source>
        <dbReference type="Proteomes" id="UP000194546"/>
    </source>
</evidence>
<feature type="repeat" description="TPR" evidence="1">
    <location>
        <begin position="72"/>
        <end position="105"/>
    </location>
</feature>
<dbReference type="Gene3D" id="1.25.40.10">
    <property type="entry name" value="Tetratricopeptide repeat domain"/>
    <property type="match status" value="1"/>
</dbReference>
<dbReference type="SUPFAM" id="SSF48452">
    <property type="entry name" value="TPR-like"/>
    <property type="match status" value="1"/>
</dbReference>
<dbReference type="PROSITE" id="PS50005">
    <property type="entry name" value="TPR"/>
    <property type="match status" value="2"/>
</dbReference>
<dbReference type="InterPro" id="IPR002201">
    <property type="entry name" value="Glyco_trans_9"/>
</dbReference>
<dbReference type="InterPro" id="IPR019734">
    <property type="entry name" value="TPR_rpt"/>
</dbReference>
<dbReference type="SMART" id="SM00028">
    <property type="entry name" value="TPR"/>
    <property type="match status" value="4"/>
</dbReference>
<gene>
    <name evidence="2" type="ORF">PAMC26510_28290</name>
</gene>
<dbReference type="EMBL" id="NBTY01000161">
    <property type="protein sequence ID" value="OTP68830.1"/>
    <property type="molecule type" value="Genomic_DNA"/>
</dbReference>
<organism evidence="2 3">
    <name type="scientific">Caballeronia sordidicola</name>
    <name type="common">Burkholderia sordidicola</name>
    <dbReference type="NCBI Taxonomy" id="196367"/>
    <lineage>
        <taxon>Bacteria</taxon>
        <taxon>Pseudomonadati</taxon>
        <taxon>Pseudomonadota</taxon>
        <taxon>Betaproteobacteria</taxon>
        <taxon>Burkholderiales</taxon>
        <taxon>Burkholderiaceae</taxon>
        <taxon>Caballeronia</taxon>
    </lineage>
</organism>
<proteinExistence type="predicted"/>